<dbReference type="AlphaFoldDB" id="A0A451AFT5"/>
<dbReference type="EMBL" id="CAADFW010000149">
    <property type="protein sequence ID" value="VFK64885.1"/>
    <property type="molecule type" value="Genomic_DNA"/>
</dbReference>
<sequence>MDSGASHAVAVKSVPEPYSFNISHRLRQLGKRYQNPRRQHRAPSGKLQVLLQYPLHRTLALNYFAEIGGGGVSVVRKMPSEASPRTDKADSASVKRFVKFDSFAMRWK</sequence>
<gene>
    <name evidence="1" type="ORF">BECKTC1821F_GA0114240_11495</name>
</gene>
<accession>A0A451AFT5</accession>
<proteinExistence type="predicted"/>
<name>A0A451AFT5_9GAMM</name>
<evidence type="ECO:0000313" key="1">
    <source>
        <dbReference type="EMBL" id="VFK64885.1"/>
    </source>
</evidence>
<organism evidence="1">
    <name type="scientific">Candidatus Kentrum sp. TC</name>
    <dbReference type="NCBI Taxonomy" id="2126339"/>
    <lineage>
        <taxon>Bacteria</taxon>
        <taxon>Pseudomonadati</taxon>
        <taxon>Pseudomonadota</taxon>
        <taxon>Gammaproteobacteria</taxon>
        <taxon>Candidatus Kentrum</taxon>
    </lineage>
</organism>
<protein>
    <submittedName>
        <fullName evidence="1">Uncharacterized protein</fullName>
    </submittedName>
</protein>
<reference evidence="1" key="1">
    <citation type="submission" date="2019-02" db="EMBL/GenBank/DDBJ databases">
        <authorList>
            <person name="Gruber-Vodicka R. H."/>
            <person name="Seah K. B. B."/>
        </authorList>
    </citation>
    <scope>NUCLEOTIDE SEQUENCE</scope>
    <source>
        <strain evidence="1">BECK_BZ126</strain>
    </source>
</reference>